<dbReference type="InterPro" id="IPR023198">
    <property type="entry name" value="PGP-like_dom2"/>
</dbReference>
<dbReference type="SFLD" id="SFLDG01129">
    <property type="entry name" value="C1.5:_HAD__Beta-PGM__Phosphata"/>
    <property type="match status" value="1"/>
</dbReference>
<protein>
    <recommendedName>
        <fullName evidence="3">HAD family hydrolase</fullName>
    </recommendedName>
</protein>
<sequence length="214" mass="24645">MKFVIFDLDGTLFDSKNGIINAFVYPLKEMGLEYDEKWVEQMIGHTLKEMYDEILPEGLKDKTDWCIEEYRKVYLEQFHYKSNLYDGVKSTLRELKNSGISMAIATTKPTGITEKIAEHFHIARYFNVIMGTEDNTPHKPNPTIVYNIKKIVNFDNERTILVGDTYLDIIAGKNAGIKTCAAMYGYGDRLKIFQSIPDYSIRTIYDIIGIVEVL</sequence>
<dbReference type="PANTHER" id="PTHR43434:SF1">
    <property type="entry name" value="PHOSPHOGLYCOLATE PHOSPHATASE"/>
    <property type="match status" value="1"/>
</dbReference>
<dbReference type="InterPro" id="IPR041492">
    <property type="entry name" value="HAD_2"/>
</dbReference>
<dbReference type="Pfam" id="PF13419">
    <property type="entry name" value="HAD_2"/>
    <property type="match status" value="1"/>
</dbReference>
<evidence type="ECO:0000313" key="1">
    <source>
        <dbReference type="EMBL" id="RKX65079.1"/>
    </source>
</evidence>
<dbReference type="SFLD" id="SFLDG01135">
    <property type="entry name" value="C1.5.6:_HAD__Beta-PGM__Phospha"/>
    <property type="match status" value="1"/>
</dbReference>
<dbReference type="PANTHER" id="PTHR43434">
    <property type="entry name" value="PHOSPHOGLYCOLATE PHOSPHATASE"/>
    <property type="match status" value="1"/>
</dbReference>
<evidence type="ECO:0000313" key="2">
    <source>
        <dbReference type="Proteomes" id="UP000282321"/>
    </source>
</evidence>
<reference evidence="1 2" key="1">
    <citation type="submission" date="2018-06" db="EMBL/GenBank/DDBJ databases">
        <title>Extensive metabolic versatility and redundancy in microbially diverse, dynamic hydrothermal sediments.</title>
        <authorList>
            <person name="Dombrowski N."/>
            <person name="Teske A."/>
            <person name="Baker B.J."/>
        </authorList>
    </citation>
    <scope>NUCLEOTIDE SEQUENCE [LARGE SCALE GENOMIC DNA]</scope>
    <source>
        <strain evidence="1">B35_G9</strain>
    </source>
</reference>
<organism evidence="1 2">
    <name type="scientific">candidate division TA06 bacterium</name>
    <dbReference type="NCBI Taxonomy" id="2250710"/>
    <lineage>
        <taxon>Bacteria</taxon>
        <taxon>Bacteria division TA06</taxon>
    </lineage>
</organism>
<dbReference type="Gene3D" id="1.10.150.240">
    <property type="entry name" value="Putative phosphatase, domain 2"/>
    <property type="match status" value="1"/>
</dbReference>
<proteinExistence type="predicted"/>
<dbReference type="InterPro" id="IPR006439">
    <property type="entry name" value="HAD-SF_hydro_IA"/>
</dbReference>
<dbReference type="GO" id="GO:0006281">
    <property type="term" value="P:DNA repair"/>
    <property type="evidence" value="ECO:0007669"/>
    <property type="project" value="TreeGrafter"/>
</dbReference>
<dbReference type="EMBL" id="QNBC01000112">
    <property type="protein sequence ID" value="RKX65079.1"/>
    <property type="molecule type" value="Genomic_DNA"/>
</dbReference>
<dbReference type="Gene3D" id="3.40.50.1000">
    <property type="entry name" value="HAD superfamily/HAD-like"/>
    <property type="match status" value="1"/>
</dbReference>
<dbReference type="FunFam" id="3.40.50.1000:FF:000022">
    <property type="entry name" value="Phosphoglycolate phosphatase"/>
    <property type="match status" value="1"/>
</dbReference>
<dbReference type="GO" id="GO:0008967">
    <property type="term" value="F:phosphoglycolate phosphatase activity"/>
    <property type="evidence" value="ECO:0007669"/>
    <property type="project" value="TreeGrafter"/>
</dbReference>
<name>A0A660S5S4_UNCT6</name>
<dbReference type="InterPro" id="IPR050155">
    <property type="entry name" value="HAD-like_hydrolase_sf"/>
</dbReference>
<accession>A0A660S5S4</accession>
<dbReference type="Proteomes" id="UP000282321">
    <property type="component" value="Unassembled WGS sequence"/>
</dbReference>
<dbReference type="InterPro" id="IPR023214">
    <property type="entry name" value="HAD_sf"/>
</dbReference>
<dbReference type="InterPro" id="IPR036412">
    <property type="entry name" value="HAD-like_sf"/>
</dbReference>
<dbReference type="AlphaFoldDB" id="A0A660S5S4"/>
<dbReference type="NCBIfam" id="TIGR01549">
    <property type="entry name" value="HAD-SF-IA-v1"/>
    <property type="match status" value="1"/>
</dbReference>
<comment type="caution">
    <text evidence="1">The sequence shown here is derived from an EMBL/GenBank/DDBJ whole genome shotgun (WGS) entry which is preliminary data.</text>
</comment>
<gene>
    <name evidence="1" type="ORF">DRP44_07085</name>
</gene>
<dbReference type="SFLD" id="SFLDS00003">
    <property type="entry name" value="Haloacid_Dehalogenase"/>
    <property type="match status" value="1"/>
</dbReference>
<dbReference type="SUPFAM" id="SSF56784">
    <property type="entry name" value="HAD-like"/>
    <property type="match status" value="1"/>
</dbReference>
<evidence type="ECO:0008006" key="3">
    <source>
        <dbReference type="Google" id="ProtNLM"/>
    </source>
</evidence>
<dbReference type="GO" id="GO:0005829">
    <property type="term" value="C:cytosol"/>
    <property type="evidence" value="ECO:0007669"/>
    <property type="project" value="TreeGrafter"/>
</dbReference>